<evidence type="ECO:0000256" key="9">
    <source>
        <dbReference type="ARBA" id="ARBA00023125"/>
    </source>
</evidence>
<dbReference type="GO" id="GO:0003700">
    <property type="term" value="F:DNA-binding transcription factor activity"/>
    <property type="evidence" value="ECO:0007669"/>
    <property type="project" value="InterPro"/>
</dbReference>
<dbReference type="GO" id="GO:0045892">
    <property type="term" value="P:negative regulation of DNA-templated transcription"/>
    <property type="evidence" value="ECO:0007669"/>
    <property type="project" value="TreeGrafter"/>
</dbReference>
<evidence type="ECO:0000313" key="14">
    <source>
        <dbReference type="Proteomes" id="UP000321181"/>
    </source>
</evidence>
<evidence type="ECO:0000313" key="13">
    <source>
        <dbReference type="EMBL" id="GEO35468.1"/>
    </source>
</evidence>
<evidence type="ECO:0008006" key="15">
    <source>
        <dbReference type="Google" id="ProtNLM"/>
    </source>
</evidence>
<keyword evidence="4" id="KW-0678">Repressor</keyword>
<dbReference type="InterPro" id="IPR002481">
    <property type="entry name" value="FUR"/>
</dbReference>
<keyword evidence="5 11" id="KW-0479">Metal-binding</keyword>
<keyword evidence="3" id="KW-0963">Cytoplasm</keyword>
<comment type="similarity">
    <text evidence="2">Belongs to the Fur family.</text>
</comment>
<dbReference type="GO" id="GO:0005737">
    <property type="term" value="C:cytoplasm"/>
    <property type="evidence" value="ECO:0007669"/>
    <property type="project" value="UniProtKB-SubCell"/>
</dbReference>
<evidence type="ECO:0000256" key="11">
    <source>
        <dbReference type="PIRSR" id="PIRSR602481-1"/>
    </source>
</evidence>
<dbReference type="GO" id="GO:1900376">
    <property type="term" value="P:regulation of secondary metabolite biosynthetic process"/>
    <property type="evidence" value="ECO:0007669"/>
    <property type="project" value="TreeGrafter"/>
</dbReference>
<organism evidence="13 14">
    <name type="scientific">Cellulomonas aerilata</name>
    <dbReference type="NCBI Taxonomy" id="515326"/>
    <lineage>
        <taxon>Bacteria</taxon>
        <taxon>Bacillati</taxon>
        <taxon>Actinomycetota</taxon>
        <taxon>Actinomycetes</taxon>
        <taxon>Micrococcales</taxon>
        <taxon>Cellulomonadaceae</taxon>
        <taxon>Cellulomonas</taxon>
    </lineage>
</organism>
<feature type="binding site" evidence="11">
    <location>
        <position position="136"/>
    </location>
    <ligand>
        <name>Zn(2+)</name>
        <dbReference type="ChEBI" id="CHEBI:29105"/>
    </ligand>
</feature>
<dbReference type="Pfam" id="PF01475">
    <property type="entry name" value="FUR"/>
    <property type="match status" value="1"/>
</dbReference>
<dbReference type="AlphaFoldDB" id="A0A512DG54"/>
<evidence type="ECO:0000256" key="4">
    <source>
        <dbReference type="ARBA" id="ARBA00022491"/>
    </source>
</evidence>
<comment type="caution">
    <text evidence="13">The sequence shown here is derived from an EMBL/GenBank/DDBJ whole genome shotgun (WGS) entry which is preliminary data.</text>
</comment>
<dbReference type="SUPFAM" id="SSF46785">
    <property type="entry name" value="Winged helix' DNA-binding domain"/>
    <property type="match status" value="1"/>
</dbReference>
<feature type="binding site" evidence="11">
    <location>
        <position position="139"/>
    </location>
    <ligand>
        <name>Zn(2+)</name>
        <dbReference type="ChEBI" id="CHEBI:29105"/>
    </ligand>
</feature>
<keyword evidence="10" id="KW-0804">Transcription</keyword>
<dbReference type="InterPro" id="IPR036390">
    <property type="entry name" value="WH_DNA-bd_sf"/>
</dbReference>
<feature type="binding site" evidence="11">
    <location>
        <position position="99"/>
    </location>
    <ligand>
        <name>Zn(2+)</name>
        <dbReference type="ChEBI" id="CHEBI:29105"/>
    </ligand>
</feature>
<dbReference type="Gene3D" id="3.30.1490.190">
    <property type="match status" value="1"/>
</dbReference>
<comment type="cofactor">
    <cofactor evidence="11">
        <name>Zn(2+)</name>
        <dbReference type="ChEBI" id="CHEBI:29105"/>
    </cofactor>
    <text evidence="11">Binds 1 zinc ion per subunit.</text>
</comment>
<dbReference type="PANTHER" id="PTHR33202:SF18">
    <property type="entry name" value="TRANSCRIPTIONAL REGULATOR FURA"/>
    <property type="match status" value="1"/>
</dbReference>
<evidence type="ECO:0000256" key="5">
    <source>
        <dbReference type="ARBA" id="ARBA00022723"/>
    </source>
</evidence>
<evidence type="ECO:0000256" key="3">
    <source>
        <dbReference type="ARBA" id="ARBA00022490"/>
    </source>
</evidence>
<name>A0A512DG54_9CELL</name>
<evidence type="ECO:0000256" key="12">
    <source>
        <dbReference type="SAM" id="MobiDB-lite"/>
    </source>
</evidence>
<evidence type="ECO:0000256" key="8">
    <source>
        <dbReference type="ARBA" id="ARBA00023015"/>
    </source>
</evidence>
<dbReference type="EMBL" id="BJYY01000020">
    <property type="protein sequence ID" value="GEO35468.1"/>
    <property type="molecule type" value="Genomic_DNA"/>
</dbReference>
<keyword evidence="9" id="KW-0238">DNA-binding</keyword>
<dbReference type="Proteomes" id="UP000321181">
    <property type="component" value="Unassembled WGS sequence"/>
</dbReference>
<sequence length="203" mass="20869">MPVTPADLLRRTGLRATGTRLAVYGVLDDARGEGRHLTAADVAAGARRRTDGISTQAVYDCLEALIRAGLVRQIEPAGRPALYETRVGDNHHHLVCRECGTTVDVDCTHGSAPCLAPGDDHGFVVDEAEVVFWGRCAACAARGAVAGPTGPRPPRGPRGAVVPDGAAPALFAPDAPGAEPPALPTAVPATVPAAVAARPHSHH</sequence>
<dbReference type="PANTHER" id="PTHR33202">
    <property type="entry name" value="ZINC UPTAKE REGULATION PROTEIN"/>
    <property type="match status" value="1"/>
</dbReference>
<evidence type="ECO:0000256" key="6">
    <source>
        <dbReference type="ARBA" id="ARBA00022833"/>
    </source>
</evidence>
<keyword evidence="6 11" id="KW-0862">Zinc</keyword>
<dbReference type="GO" id="GO:0000976">
    <property type="term" value="F:transcription cis-regulatory region binding"/>
    <property type="evidence" value="ECO:0007669"/>
    <property type="project" value="TreeGrafter"/>
</dbReference>
<dbReference type="InterPro" id="IPR043135">
    <property type="entry name" value="Fur_C"/>
</dbReference>
<accession>A0A512DG54</accession>
<dbReference type="GO" id="GO:0008270">
    <property type="term" value="F:zinc ion binding"/>
    <property type="evidence" value="ECO:0007669"/>
    <property type="project" value="TreeGrafter"/>
</dbReference>
<proteinExistence type="inferred from homology"/>
<dbReference type="Gene3D" id="1.10.10.10">
    <property type="entry name" value="Winged helix-like DNA-binding domain superfamily/Winged helix DNA-binding domain"/>
    <property type="match status" value="1"/>
</dbReference>
<evidence type="ECO:0000256" key="10">
    <source>
        <dbReference type="ARBA" id="ARBA00023163"/>
    </source>
</evidence>
<keyword evidence="8" id="KW-0805">Transcription regulation</keyword>
<dbReference type="CDD" id="cd07153">
    <property type="entry name" value="Fur_like"/>
    <property type="match status" value="1"/>
</dbReference>
<dbReference type="RefSeq" id="WP_307725008.1">
    <property type="nucleotide sequence ID" value="NZ_BAAARM010000005.1"/>
</dbReference>
<feature type="region of interest" description="Disordered" evidence="12">
    <location>
        <begin position="144"/>
        <end position="185"/>
    </location>
</feature>
<feature type="binding site" evidence="11">
    <location>
        <position position="96"/>
    </location>
    <ligand>
        <name>Zn(2+)</name>
        <dbReference type="ChEBI" id="CHEBI:29105"/>
    </ligand>
</feature>
<evidence type="ECO:0000256" key="7">
    <source>
        <dbReference type="ARBA" id="ARBA00023004"/>
    </source>
</evidence>
<comment type="subcellular location">
    <subcellularLocation>
        <location evidence="1">Cytoplasm</location>
    </subcellularLocation>
</comment>
<gene>
    <name evidence="13" type="ORF">CAE01nite_31930</name>
</gene>
<protein>
    <recommendedName>
        <fullName evidence="15">Transcriptional repressor</fullName>
    </recommendedName>
</protein>
<dbReference type="InterPro" id="IPR036388">
    <property type="entry name" value="WH-like_DNA-bd_sf"/>
</dbReference>
<keyword evidence="14" id="KW-1185">Reference proteome</keyword>
<evidence type="ECO:0000256" key="1">
    <source>
        <dbReference type="ARBA" id="ARBA00004496"/>
    </source>
</evidence>
<evidence type="ECO:0000256" key="2">
    <source>
        <dbReference type="ARBA" id="ARBA00007957"/>
    </source>
</evidence>
<keyword evidence="7" id="KW-0408">Iron</keyword>
<reference evidence="13 14" key="1">
    <citation type="submission" date="2019-07" db="EMBL/GenBank/DDBJ databases">
        <title>Whole genome shotgun sequence of Cellulomonas aerilata NBRC 106308.</title>
        <authorList>
            <person name="Hosoyama A."/>
            <person name="Uohara A."/>
            <person name="Ohji S."/>
            <person name="Ichikawa N."/>
        </authorList>
    </citation>
    <scope>NUCLEOTIDE SEQUENCE [LARGE SCALE GENOMIC DNA]</scope>
    <source>
        <strain evidence="13 14">NBRC 106308</strain>
    </source>
</reference>